<dbReference type="Proteomes" id="UP000256964">
    <property type="component" value="Unassembled WGS sequence"/>
</dbReference>
<sequence>MDWLASTEDLTSSTFLEGSSYHGWLSFKSLIIGHGASQPYSLTMTNPRTRVVAPIAVAPIDLHQEIAYWECREDDEDCKHTRATLLAQDPPSVARLPFLLPRVASVEFRALKLNYWLRCYDSRGRRLVSLELVPDADVAVSMDAFALQGTRDFVELLAGASAVKSLTIDTDFCNLGVEDIQDMLASLPSLEELQLEGRCSYSSLEDVWNALDPSEEAAILCPKLKTITVDNGDPPWCGGDGFFEEILPMLSERAARGSRLRSLKLELMEGVEDEGSETEYRRLRATYLPELEKVVDEVTYDYVDYEPFDWENDAGI</sequence>
<dbReference type="AlphaFoldDB" id="A0A371CKB6"/>
<dbReference type="EMBL" id="KZ857540">
    <property type="protein sequence ID" value="RDX40710.1"/>
    <property type="molecule type" value="Genomic_DNA"/>
</dbReference>
<dbReference type="InterPro" id="IPR032675">
    <property type="entry name" value="LRR_dom_sf"/>
</dbReference>
<proteinExistence type="predicted"/>
<reference evidence="1 2" key="1">
    <citation type="journal article" date="2018" name="Biotechnol. Biofuels">
        <title>Integrative visual omics of the white-rot fungus Polyporus brumalis exposes the biotechnological potential of its oxidative enzymes for delignifying raw plant biomass.</title>
        <authorList>
            <person name="Miyauchi S."/>
            <person name="Rancon A."/>
            <person name="Drula E."/>
            <person name="Hage H."/>
            <person name="Chaduli D."/>
            <person name="Favel A."/>
            <person name="Grisel S."/>
            <person name="Henrissat B."/>
            <person name="Herpoel-Gimbert I."/>
            <person name="Ruiz-Duenas F.J."/>
            <person name="Chevret D."/>
            <person name="Hainaut M."/>
            <person name="Lin J."/>
            <person name="Wang M."/>
            <person name="Pangilinan J."/>
            <person name="Lipzen A."/>
            <person name="Lesage-Meessen L."/>
            <person name="Navarro D."/>
            <person name="Riley R."/>
            <person name="Grigoriev I.V."/>
            <person name="Zhou S."/>
            <person name="Raouche S."/>
            <person name="Rosso M.N."/>
        </authorList>
    </citation>
    <scope>NUCLEOTIDE SEQUENCE [LARGE SCALE GENOMIC DNA]</scope>
    <source>
        <strain evidence="1 2">BRFM 1820</strain>
    </source>
</reference>
<evidence type="ECO:0000313" key="1">
    <source>
        <dbReference type="EMBL" id="RDX40710.1"/>
    </source>
</evidence>
<protein>
    <submittedName>
        <fullName evidence="1">Uncharacterized protein</fullName>
    </submittedName>
</protein>
<dbReference type="STRING" id="139420.A0A371CKB6"/>
<accession>A0A371CKB6</accession>
<gene>
    <name evidence="1" type="ORF">OH76DRAFT_307307</name>
</gene>
<keyword evidence="2" id="KW-1185">Reference proteome</keyword>
<organism evidence="1 2">
    <name type="scientific">Lentinus brumalis</name>
    <dbReference type="NCBI Taxonomy" id="2498619"/>
    <lineage>
        <taxon>Eukaryota</taxon>
        <taxon>Fungi</taxon>
        <taxon>Dikarya</taxon>
        <taxon>Basidiomycota</taxon>
        <taxon>Agaricomycotina</taxon>
        <taxon>Agaricomycetes</taxon>
        <taxon>Polyporales</taxon>
        <taxon>Polyporaceae</taxon>
        <taxon>Lentinus</taxon>
    </lineage>
</organism>
<dbReference type="Gene3D" id="3.80.10.10">
    <property type="entry name" value="Ribonuclease Inhibitor"/>
    <property type="match status" value="1"/>
</dbReference>
<evidence type="ECO:0000313" key="2">
    <source>
        <dbReference type="Proteomes" id="UP000256964"/>
    </source>
</evidence>
<name>A0A371CKB6_9APHY</name>